<organism evidence="3 4">
    <name type="scientific">Podospora didyma</name>
    <dbReference type="NCBI Taxonomy" id="330526"/>
    <lineage>
        <taxon>Eukaryota</taxon>
        <taxon>Fungi</taxon>
        <taxon>Dikarya</taxon>
        <taxon>Ascomycota</taxon>
        <taxon>Pezizomycotina</taxon>
        <taxon>Sordariomycetes</taxon>
        <taxon>Sordariomycetidae</taxon>
        <taxon>Sordariales</taxon>
        <taxon>Podosporaceae</taxon>
        <taxon>Podospora</taxon>
    </lineage>
</organism>
<gene>
    <name evidence="3" type="ORF">B0H63DRAFT_557249</name>
</gene>
<dbReference type="Gene3D" id="1.20.120.1020">
    <property type="entry name" value="Prion-inhibition and propagation, HeLo domain"/>
    <property type="match status" value="1"/>
</dbReference>
<dbReference type="Gene3D" id="1.10.510.10">
    <property type="entry name" value="Transferase(Phosphotransferase) domain 1"/>
    <property type="match status" value="1"/>
</dbReference>
<evidence type="ECO:0000313" key="4">
    <source>
        <dbReference type="Proteomes" id="UP001285441"/>
    </source>
</evidence>
<keyword evidence="3" id="KW-0034">Amyloid</keyword>
<evidence type="ECO:0000259" key="2">
    <source>
        <dbReference type="Pfam" id="PF14479"/>
    </source>
</evidence>
<dbReference type="InterPro" id="IPR029498">
    <property type="entry name" value="HeLo_dom"/>
</dbReference>
<dbReference type="PANTHER" id="PTHR37542:SF1">
    <property type="entry name" value="PRION-INHIBITION AND PROPAGATION HELO DOMAIN-CONTAINING PROTEIN"/>
    <property type="match status" value="1"/>
</dbReference>
<dbReference type="InterPro" id="IPR038305">
    <property type="entry name" value="HeLo_sf"/>
</dbReference>
<reference evidence="3" key="2">
    <citation type="submission" date="2023-06" db="EMBL/GenBank/DDBJ databases">
        <authorList>
            <consortium name="Lawrence Berkeley National Laboratory"/>
            <person name="Haridas S."/>
            <person name="Hensen N."/>
            <person name="Bonometti L."/>
            <person name="Westerberg I."/>
            <person name="Brannstrom I.O."/>
            <person name="Guillou S."/>
            <person name="Cros-Aarteil S."/>
            <person name="Calhoun S."/>
            <person name="Kuo A."/>
            <person name="Mondo S."/>
            <person name="Pangilinan J."/>
            <person name="Riley R."/>
            <person name="LaButti K."/>
            <person name="Andreopoulos B."/>
            <person name="Lipzen A."/>
            <person name="Chen C."/>
            <person name="Yanf M."/>
            <person name="Daum C."/>
            <person name="Ng V."/>
            <person name="Clum A."/>
            <person name="Steindorff A."/>
            <person name="Ohm R."/>
            <person name="Martin F."/>
            <person name="Silar P."/>
            <person name="Natvig D."/>
            <person name="Lalanne C."/>
            <person name="Gautier V."/>
            <person name="Ament-velasquez S.L."/>
            <person name="Kruys A."/>
            <person name="Hutchinson M.I."/>
            <person name="Powell A.J."/>
            <person name="Barry K."/>
            <person name="Miller A.N."/>
            <person name="Grigoriev I.V."/>
            <person name="Debuchy R."/>
            <person name="Gladieux P."/>
            <person name="Thoren M.H."/>
            <person name="Johannesson H."/>
        </authorList>
    </citation>
    <scope>NUCLEOTIDE SEQUENCE</scope>
    <source>
        <strain evidence="3">CBS 232.78</strain>
    </source>
</reference>
<keyword evidence="4" id="KW-1185">Reference proteome</keyword>
<dbReference type="Proteomes" id="UP001285441">
    <property type="component" value="Unassembled WGS sequence"/>
</dbReference>
<protein>
    <submittedName>
        <fullName evidence="3">Prion-inhibition and propagation-domain-containing protein</fullName>
    </submittedName>
</protein>
<dbReference type="PANTHER" id="PTHR37542">
    <property type="entry name" value="HELO DOMAIN-CONTAINING PROTEIN-RELATED"/>
    <property type="match status" value="1"/>
</dbReference>
<evidence type="ECO:0000313" key="3">
    <source>
        <dbReference type="EMBL" id="KAK3390250.1"/>
    </source>
</evidence>
<feature type="region of interest" description="Disordered" evidence="1">
    <location>
        <begin position="363"/>
        <end position="385"/>
    </location>
</feature>
<accession>A0AAE0U4E9</accession>
<evidence type="ECO:0000256" key="1">
    <source>
        <dbReference type="SAM" id="MobiDB-lite"/>
    </source>
</evidence>
<name>A0AAE0U4E9_9PEZI</name>
<keyword evidence="3" id="KW-0640">Prion</keyword>
<proteinExistence type="predicted"/>
<dbReference type="InterPro" id="IPR011009">
    <property type="entry name" value="Kinase-like_dom_sf"/>
</dbReference>
<dbReference type="Pfam" id="PF14479">
    <property type="entry name" value="HeLo"/>
    <property type="match status" value="1"/>
</dbReference>
<feature type="domain" description="Prion-inhibition and propagation HeLo" evidence="2">
    <location>
        <begin position="7"/>
        <end position="214"/>
    </location>
</feature>
<sequence>MAEISFAAVSLTFQIFAGCVKGYQLLSEAKGLGSEYRYLRLRIHTEKFRLLDWAGVAGLSPRDSTLRIGRANKGLLLSILEQQHDLLSRFGRYDDKLSPLAKPFISEEWLRSSETETMSSIEEGQPEQQTLRAPQVEELLNTAISFCRKAKSFPLRLKWATIDKANIETLIVRLSGLNDFLRDTLNTEQAQLYFEFQERTCYQIMHLNSTIRQLVDILTAETDTKLTRVSEPNPAAPDLWEAGSSTSSTNLSNEGPSAESLLPPNTGLGALARVKATNIAIESGILTRSLASQLGVAQAAIDPSSGAIRPENIEYLNGGPPDDLSTMELPRTEALMRSPELPETTTKVWIEWTVVCQQLSSASTSKLRPGPRRRTGGEDSEAPASVTNRRLSSLLTLFKNKNGLSSFQVARCIGFFFRDTPSTNRGEDGLCGLVFESPDGYNDTLPPVSLHELLCRNSDGLHLPSLGQRLEIAKALACFLERWHAVNWVHKGLRSFNVLFFSPSTDKKNPTTDVVSGSQDGNSGEIPLIDMLDLSHPFLTGFYFSRPHSKSEWTQKGSVNPAHDIYHHPQVQLDSGRQDAWDSLETFKRVHDIYSLGIVLLEIVHWKPIDAIMDIDLDGARLRDTMRTRRVLLEEDKYLAHVKAHAGDILHDVIRACLTGAEAFGLEERYEDARPEDAVRLQAGFYTHVVQKLGQIRV</sequence>
<feature type="compositionally biased region" description="Polar residues" evidence="1">
    <location>
        <begin position="243"/>
        <end position="255"/>
    </location>
</feature>
<dbReference type="SUPFAM" id="SSF56112">
    <property type="entry name" value="Protein kinase-like (PK-like)"/>
    <property type="match status" value="1"/>
</dbReference>
<dbReference type="EMBL" id="JAULSW010000002">
    <property type="protein sequence ID" value="KAK3390250.1"/>
    <property type="molecule type" value="Genomic_DNA"/>
</dbReference>
<dbReference type="AlphaFoldDB" id="A0AAE0U4E9"/>
<reference evidence="3" key="1">
    <citation type="journal article" date="2023" name="Mol. Phylogenet. Evol.">
        <title>Genome-scale phylogeny and comparative genomics of the fungal order Sordariales.</title>
        <authorList>
            <person name="Hensen N."/>
            <person name="Bonometti L."/>
            <person name="Westerberg I."/>
            <person name="Brannstrom I.O."/>
            <person name="Guillou S."/>
            <person name="Cros-Aarteil S."/>
            <person name="Calhoun S."/>
            <person name="Haridas S."/>
            <person name="Kuo A."/>
            <person name="Mondo S."/>
            <person name="Pangilinan J."/>
            <person name="Riley R."/>
            <person name="LaButti K."/>
            <person name="Andreopoulos B."/>
            <person name="Lipzen A."/>
            <person name="Chen C."/>
            <person name="Yan M."/>
            <person name="Daum C."/>
            <person name="Ng V."/>
            <person name="Clum A."/>
            <person name="Steindorff A."/>
            <person name="Ohm R.A."/>
            <person name="Martin F."/>
            <person name="Silar P."/>
            <person name="Natvig D.O."/>
            <person name="Lalanne C."/>
            <person name="Gautier V."/>
            <person name="Ament-Velasquez S.L."/>
            <person name="Kruys A."/>
            <person name="Hutchinson M.I."/>
            <person name="Powell A.J."/>
            <person name="Barry K."/>
            <person name="Miller A.N."/>
            <person name="Grigoriev I.V."/>
            <person name="Debuchy R."/>
            <person name="Gladieux P."/>
            <person name="Hiltunen Thoren M."/>
            <person name="Johannesson H."/>
        </authorList>
    </citation>
    <scope>NUCLEOTIDE SEQUENCE</scope>
    <source>
        <strain evidence="3">CBS 232.78</strain>
    </source>
</reference>
<feature type="region of interest" description="Disordered" evidence="1">
    <location>
        <begin position="228"/>
        <end position="262"/>
    </location>
</feature>
<comment type="caution">
    <text evidence="3">The sequence shown here is derived from an EMBL/GenBank/DDBJ whole genome shotgun (WGS) entry which is preliminary data.</text>
</comment>